<evidence type="ECO:0000256" key="10">
    <source>
        <dbReference type="ARBA" id="ARBA00023143"/>
    </source>
</evidence>
<evidence type="ECO:0000256" key="1">
    <source>
        <dbReference type="ARBA" id="ARBA00006257"/>
    </source>
</evidence>
<organism evidence="13 14">
    <name type="scientific">Fulvimarina uroteuthidis</name>
    <dbReference type="NCBI Taxonomy" id="3098149"/>
    <lineage>
        <taxon>Bacteria</taxon>
        <taxon>Pseudomonadati</taxon>
        <taxon>Pseudomonadota</taxon>
        <taxon>Alphaproteobacteria</taxon>
        <taxon>Hyphomicrobiales</taxon>
        <taxon>Aurantimonadaceae</taxon>
        <taxon>Fulvimarina</taxon>
    </lineage>
</organism>
<keyword evidence="13" id="KW-0969">Cilium</keyword>
<evidence type="ECO:0000256" key="7">
    <source>
        <dbReference type="ARBA" id="ARBA00022927"/>
    </source>
</evidence>
<keyword evidence="7 12" id="KW-0653">Protein transport</keyword>
<dbReference type="PROSITE" id="PS01061">
    <property type="entry name" value="FLIP_2"/>
    <property type="match status" value="1"/>
</dbReference>
<feature type="transmembrane region" description="Helical" evidence="12">
    <location>
        <begin position="212"/>
        <end position="234"/>
    </location>
</feature>
<reference evidence="13 14" key="1">
    <citation type="submission" date="2023-12" db="EMBL/GenBank/DDBJ databases">
        <title>Description of Novel Strain Fulvimarina sp. 2208YS6-2-32 isolated from Uroteuthis (Photololigo) edulis.</title>
        <authorList>
            <person name="Park J.-S."/>
        </authorList>
    </citation>
    <scope>NUCLEOTIDE SEQUENCE [LARGE SCALE GENOMIC DNA]</scope>
    <source>
        <strain evidence="13 14">2208YS6-2-32</strain>
    </source>
</reference>
<evidence type="ECO:0000256" key="4">
    <source>
        <dbReference type="ARBA" id="ARBA00022475"/>
    </source>
</evidence>
<evidence type="ECO:0000256" key="9">
    <source>
        <dbReference type="ARBA" id="ARBA00023136"/>
    </source>
</evidence>
<evidence type="ECO:0000313" key="14">
    <source>
        <dbReference type="Proteomes" id="UP001294412"/>
    </source>
</evidence>
<comment type="subcellular location">
    <subcellularLocation>
        <location evidence="12">Cell membrane</location>
        <topology evidence="12">Multi-pass membrane protein</topology>
    </subcellularLocation>
    <subcellularLocation>
        <location evidence="12">Bacterial flagellum basal body</location>
    </subcellularLocation>
</comment>
<evidence type="ECO:0000256" key="2">
    <source>
        <dbReference type="ARBA" id="ARBA00021714"/>
    </source>
</evidence>
<comment type="function">
    <text evidence="12">Plays a role in the flagellum-specific transport system.</text>
</comment>
<feature type="transmembrane region" description="Helical" evidence="12">
    <location>
        <begin position="246"/>
        <end position="267"/>
    </location>
</feature>
<name>A0ABU5HYE7_9HYPH</name>
<sequence length="271" mass="29677">MMRPPRPLMTGPVRLAALVALVALALFGLAKGANAQISDGSALADLIPEGDGTVSGRIIQLFGIVTVLSIAPGLLVMVTAFTRIVIALSIMRTGLGLQTTPANLIIISLSLFMTFFVMAPTFDRAWQDGLQPLLANEIDEEEAFYRISDPFKDFMLSQVRPADLQLFGDIASANDRTRVQPEEQGAADERDVELRILVPAFMISELRRGFEIGFLIVLPFLVIDMIVATLTMSMGMMMLPPTIISLPFKILFFVLIDGWNLLVGSLVRSFF</sequence>
<keyword evidence="14" id="KW-1185">Reference proteome</keyword>
<evidence type="ECO:0000256" key="8">
    <source>
        <dbReference type="ARBA" id="ARBA00022989"/>
    </source>
</evidence>
<keyword evidence="10" id="KW-0975">Bacterial flagellum</keyword>
<dbReference type="NCBIfam" id="TIGR01103">
    <property type="entry name" value="fliP"/>
    <property type="match status" value="1"/>
</dbReference>
<keyword evidence="13" id="KW-0966">Cell projection</keyword>
<dbReference type="InterPro" id="IPR005838">
    <property type="entry name" value="T3SS_IM_P"/>
</dbReference>
<keyword evidence="5 12" id="KW-0812">Transmembrane</keyword>
<dbReference type="PROSITE" id="PS01060">
    <property type="entry name" value="FLIP_1"/>
    <property type="match status" value="1"/>
</dbReference>
<dbReference type="PANTHER" id="PTHR30587">
    <property type="entry name" value="FLAGELLAR BIOSYNTHETIC PROTEIN FLIP"/>
    <property type="match status" value="1"/>
</dbReference>
<evidence type="ECO:0000313" key="13">
    <source>
        <dbReference type="EMBL" id="MDY8108080.1"/>
    </source>
</evidence>
<comment type="caution">
    <text evidence="13">The sequence shown here is derived from an EMBL/GenBank/DDBJ whole genome shotgun (WGS) entry which is preliminary data.</text>
</comment>
<feature type="transmembrane region" description="Helical" evidence="12">
    <location>
        <begin position="59"/>
        <end position="81"/>
    </location>
</feature>
<dbReference type="RefSeq" id="WP_322185529.1">
    <property type="nucleotide sequence ID" value="NZ_JAXLPB010000001.1"/>
</dbReference>
<gene>
    <name evidence="12 13" type="primary">fliP</name>
    <name evidence="13" type="ORF">U0C82_02815</name>
</gene>
<accession>A0ABU5HYE7</accession>
<dbReference type="EMBL" id="JAXLPB010000001">
    <property type="protein sequence ID" value="MDY8108080.1"/>
    <property type="molecule type" value="Genomic_DNA"/>
</dbReference>
<keyword evidence="6 12" id="KW-1005">Bacterial flagellum biogenesis</keyword>
<keyword evidence="3 12" id="KW-0813">Transport</keyword>
<evidence type="ECO:0000256" key="5">
    <source>
        <dbReference type="ARBA" id="ARBA00022692"/>
    </source>
</evidence>
<dbReference type="PRINTS" id="PR00951">
    <property type="entry name" value="FLGBIOSNFLIP"/>
</dbReference>
<evidence type="ECO:0000256" key="6">
    <source>
        <dbReference type="ARBA" id="ARBA00022795"/>
    </source>
</evidence>
<comment type="similarity">
    <text evidence="1 12">Belongs to the FliP/MopC/SpaP family.</text>
</comment>
<evidence type="ECO:0000256" key="12">
    <source>
        <dbReference type="RuleBase" id="RU362069"/>
    </source>
</evidence>
<dbReference type="NCBIfam" id="NF009438">
    <property type="entry name" value="PRK12797.1"/>
    <property type="match status" value="1"/>
</dbReference>
<keyword evidence="9 12" id="KW-0472">Membrane</keyword>
<dbReference type="PANTHER" id="PTHR30587:SF0">
    <property type="entry name" value="FLAGELLAR BIOSYNTHETIC PROTEIN FLIP"/>
    <property type="match status" value="1"/>
</dbReference>
<dbReference type="InterPro" id="IPR005837">
    <property type="entry name" value="FliP"/>
</dbReference>
<proteinExistence type="inferred from homology"/>
<keyword evidence="13" id="KW-0282">Flagellum</keyword>
<keyword evidence="4 12" id="KW-1003">Cell membrane</keyword>
<protein>
    <recommendedName>
        <fullName evidence="2 12">Flagellar biosynthetic protein FliP</fullName>
    </recommendedName>
</protein>
<keyword evidence="11 12" id="KW-1006">Bacterial flagellum protein export</keyword>
<evidence type="ECO:0000256" key="11">
    <source>
        <dbReference type="ARBA" id="ARBA00023225"/>
    </source>
</evidence>
<evidence type="ECO:0000256" key="3">
    <source>
        <dbReference type="ARBA" id="ARBA00022448"/>
    </source>
</evidence>
<feature type="transmembrane region" description="Helical" evidence="12">
    <location>
        <begin position="102"/>
        <end position="122"/>
    </location>
</feature>
<dbReference type="PRINTS" id="PR01302">
    <property type="entry name" value="TYPE3IMPPROT"/>
</dbReference>
<dbReference type="Pfam" id="PF00813">
    <property type="entry name" value="FliP"/>
    <property type="match status" value="1"/>
</dbReference>
<dbReference type="Proteomes" id="UP001294412">
    <property type="component" value="Unassembled WGS sequence"/>
</dbReference>
<keyword evidence="8 12" id="KW-1133">Transmembrane helix</keyword>